<dbReference type="PANTHER" id="PTHR23407">
    <property type="entry name" value="ATPASE INHIBITOR/5-FORMYLTETRAHYDROFOLATE CYCLO-LIGASE"/>
    <property type="match status" value="1"/>
</dbReference>
<dbReference type="Gene3D" id="3.40.50.10420">
    <property type="entry name" value="NagB/RpiA/CoA transferase-like"/>
    <property type="match status" value="1"/>
</dbReference>
<keyword evidence="4" id="KW-0479">Metal-binding</keyword>
<keyword evidence="4" id="KW-0460">Magnesium</keyword>
<dbReference type="Pfam" id="PF01812">
    <property type="entry name" value="5-FTHF_cyc-lig"/>
    <property type="match status" value="1"/>
</dbReference>
<dbReference type="NCBIfam" id="TIGR02727">
    <property type="entry name" value="MTHFS_bact"/>
    <property type="match status" value="1"/>
</dbReference>
<protein>
    <recommendedName>
        <fullName evidence="4">5-formyltetrahydrofolate cyclo-ligase</fullName>
        <ecNumber evidence="4">6.3.3.2</ecNumber>
    </recommendedName>
</protein>
<dbReference type="EC" id="6.3.3.2" evidence="4"/>
<gene>
    <name evidence="5" type="ORF">GCM10022236_49000</name>
</gene>
<evidence type="ECO:0000313" key="5">
    <source>
        <dbReference type="EMBL" id="GAA3640571.1"/>
    </source>
</evidence>
<dbReference type="Proteomes" id="UP001501490">
    <property type="component" value="Unassembled WGS sequence"/>
</dbReference>
<comment type="cofactor">
    <cofactor evidence="4">
        <name>Mg(2+)</name>
        <dbReference type="ChEBI" id="CHEBI:18420"/>
    </cofactor>
</comment>
<keyword evidence="6" id="KW-1185">Reference proteome</keyword>
<comment type="caution">
    <text evidence="5">The sequence shown here is derived from an EMBL/GenBank/DDBJ whole genome shotgun (WGS) entry which is preliminary data.</text>
</comment>
<evidence type="ECO:0000313" key="6">
    <source>
        <dbReference type="Proteomes" id="UP001501490"/>
    </source>
</evidence>
<dbReference type="SUPFAM" id="SSF100950">
    <property type="entry name" value="NagB/RpiA/CoA transferase-like"/>
    <property type="match status" value="1"/>
</dbReference>
<evidence type="ECO:0000256" key="3">
    <source>
        <dbReference type="ARBA" id="ARBA00022840"/>
    </source>
</evidence>
<dbReference type="InterPro" id="IPR024185">
    <property type="entry name" value="FTHF_cligase-like_sf"/>
</dbReference>
<comment type="similarity">
    <text evidence="1 4">Belongs to the 5-formyltetrahydrofolate cyclo-ligase family.</text>
</comment>
<dbReference type="EMBL" id="BAABAB010000050">
    <property type="protein sequence ID" value="GAA3640571.1"/>
    <property type="molecule type" value="Genomic_DNA"/>
</dbReference>
<proteinExistence type="inferred from homology"/>
<keyword evidence="2 4" id="KW-0547">Nucleotide-binding</keyword>
<accession>A0ABP7AUV8</accession>
<organism evidence="5 6">
    <name type="scientific">Microlunatus ginsengisoli</name>
    <dbReference type="NCBI Taxonomy" id="363863"/>
    <lineage>
        <taxon>Bacteria</taxon>
        <taxon>Bacillati</taxon>
        <taxon>Actinomycetota</taxon>
        <taxon>Actinomycetes</taxon>
        <taxon>Propionibacteriales</taxon>
        <taxon>Propionibacteriaceae</taxon>
        <taxon>Microlunatus</taxon>
    </lineage>
</organism>
<comment type="catalytic activity">
    <reaction evidence="4">
        <text>(6S)-5-formyl-5,6,7,8-tetrahydrofolate + ATP = (6R)-5,10-methenyltetrahydrofolate + ADP + phosphate</text>
        <dbReference type="Rhea" id="RHEA:10488"/>
        <dbReference type="ChEBI" id="CHEBI:30616"/>
        <dbReference type="ChEBI" id="CHEBI:43474"/>
        <dbReference type="ChEBI" id="CHEBI:57455"/>
        <dbReference type="ChEBI" id="CHEBI:57457"/>
        <dbReference type="ChEBI" id="CHEBI:456216"/>
        <dbReference type="EC" id="6.3.3.2"/>
    </reaction>
</comment>
<evidence type="ECO:0000256" key="1">
    <source>
        <dbReference type="ARBA" id="ARBA00010638"/>
    </source>
</evidence>
<evidence type="ECO:0000256" key="4">
    <source>
        <dbReference type="RuleBase" id="RU361279"/>
    </source>
</evidence>
<dbReference type="InterPro" id="IPR037171">
    <property type="entry name" value="NagB/RpiA_transferase-like"/>
</dbReference>
<reference evidence="6" key="1">
    <citation type="journal article" date="2019" name="Int. J. Syst. Evol. Microbiol.">
        <title>The Global Catalogue of Microorganisms (GCM) 10K type strain sequencing project: providing services to taxonomists for standard genome sequencing and annotation.</title>
        <authorList>
            <consortium name="The Broad Institute Genomics Platform"/>
            <consortium name="The Broad Institute Genome Sequencing Center for Infectious Disease"/>
            <person name="Wu L."/>
            <person name="Ma J."/>
        </authorList>
    </citation>
    <scope>NUCLEOTIDE SEQUENCE [LARGE SCALE GENOMIC DNA]</scope>
    <source>
        <strain evidence="6">JCM 16929</strain>
    </source>
</reference>
<evidence type="ECO:0000256" key="2">
    <source>
        <dbReference type="ARBA" id="ARBA00022741"/>
    </source>
</evidence>
<sequence length="203" mass="21679">MTAVPDDPDDPALIAAKRALRAELRRRRDARPAERRGADDRARADVLLTRLELAGPACIAGYLSAGSEPGTLAIVHRLAGRGFEVLLPASRDGAWAEPAWARYSGPDELQLGPRAISEPRGDRLPAEAVARAQVVLCPGLAGTARGERLGRGGGWYDRVLPLVTGTRVLLLNDDEVLEALPVGPLDARVDAIVTPTAFRECRA</sequence>
<keyword evidence="3 4" id="KW-0067">ATP-binding</keyword>
<dbReference type="PANTHER" id="PTHR23407:SF1">
    <property type="entry name" value="5-FORMYLTETRAHYDROFOLATE CYCLO-LIGASE"/>
    <property type="match status" value="1"/>
</dbReference>
<name>A0ABP7AUV8_9ACTN</name>
<dbReference type="InterPro" id="IPR002698">
    <property type="entry name" value="FTHF_cligase"/>
</dbReference>
<dbReference type="PIRSF" id="PIRSF006806">
    <property type="entry name" value="FTHF_cligase"/>
    <property type="match status" value="1"/>
</dbReference>